<organism evidence="9 10">
    <name type="scientific">Parthenolecanium corni</name>
    <dbReference type="NCBI Taxonomy" id="536013"/>
    <lineage>
        <taxon>Eukaryota</taxon>
        <taxon>Metazoa</taxon>
        <taxon>Ecdysozoa</taxon>
        <taxon>Arthropoda</taxon>
        <taxon>Hexapoda</taxon>
        <taxon>Insecta</taxon>
        <taxon>Pterygota</taxon>
        <taxon>Neoptera</taxon>
        <taxon>Paraneoptera</taxon>
        <taxon>Hemiptera</taxon>
        <taxon>Sternorrhyncha</taxon>
        <taxon>Coccoidea</taxon>
        <taxon>Coccidae</taxon>
        <taxon>Parthenolecanium</taxon>
    </lineage>
</organism>
<dbReference type="SUPFAM" id="SSF53474">
    <property type="entry name" value="alpha/beta-Hydrolases"/>
    <property type="match status" value="1"/>
</dbReference>
<reference evidence="9 10" key="1">
    <citation type="submission" date="2024-03" db="EMBL/GenBank/DDBJ databases">
        <title>Adaptation during the transition from Ophiocordyceps entomopathogen to insect associate is accompanied by gene loss and intensified selection.</title>
        <authorList>
            <person name="Ward C.M."/>
            <person name="Onetto C.A."/>
            <person name="Borneman A.R."/>
        </authorList>
    </citation>
    <scope>NUCLEOTIDE SEQUENCE [LARGE SCALE GENOMIC DNA]</scope>
    <source>
        <strain evidence="9">AWRI1</strain>
        <tissue evidence="9">Single Adult Female</tissue>
    </source>
</reference>
<dbReference type="EMBL" id="JBBCAQ010000034">
    <property type="protein sequence ID" value="KAK7580213.1"/>
    <property type="molecule type" value="Genomic_DNA"/>
</dbReference>
<feature type="active site" evidence="6">
    <location>
        <position position="175"/>
    </location>
</feature>
<evidence type="ECO:0000256" key="4">
    <source>
        <dbReference type="ARBA" id="ARBA00049203"/>
    </source>
</evidence>
<dbReference type="InterPro" id="IPR000639">
    <property type="entry name" value="Epox_hydrolase-like"/>
</dbReference>
<dbReference type="PIRSF" id="PIRSF022950">
    <property type="entry name" value="PPase_methylesterase_euk"/>
    <property type="match status" value="1"/>
</dbReference>
<evidence type="ECO:0000256" key="1">
    <source>
        <dbReference type="ARBA" id="ARBA00008645"/>
    </source>
</evidence>
<comment type="caution">
    <text evidence="9">The sequence shown here is derived from an EMBL/GenBank/DDBJ whole genome shotgun (WGS) entry which is preliminary data.</text>
</comment>
<comment type="similarity">
    <text evidence="1 5">Belongs to the AB hydrolase superfamily.</text>
</comment>
<comment type="function">
    <text evidence="5">Demethylates proteins that have been reversibly carboxymethylated.</text>
</comment>
<feature type="active site" evidence="6">
    <location>
        <position position="150"/>
    </location>
</feature>
<feature type="region of interest" description="Disordered" evidence="7">
    <location>
        <begin position="1"/>
        <end position="37"/>
    </location>
</feature>
<feature type="active site" evidence="6">
    <location>
        <position position="351"/>
    </location>
</feature>
<name>A0AAN9Y246_9HEMI</name>
<feature type="domain" description="AB hydrolase-1" evidence="8">
    <location>
        <begin position="73"/>
        <end position="363"/>
    </location>
</feature>
<gene>
    <name evidence="9" type="ORF">V9T40_000842</name>
</gene>
<dbReference type="PANTHER" id="PTHR14189">
    <property type="entry name" value="PROTEIN PHOSPHATASE METHYLESTERASE-1 RELATED"/>
    <property type="match status" value="1"/>
</dbReference>
<dbReference type="PRINTS" id="PR00412">
    <property type="entry name" value="EPOXHYDRLASE"/>
</dbReference>
<dbReference type="Gene3D" id="3.40.50.1820">
    <property type="entry name" value="alpha/beta hydrolase"/>
    <property type="match status" value="1"/>
</dbReference>
<dbReference type="EC" id="3.1.1.-" evidence="5"/>
<dbReference type="InterPro" id="IPR016812">
    <property type="entry name" value="PPase_methylesterase_euk"/>
</dbReference>
<keyword evidence="10" id="KW-1185">Reference proteome</keyword>
<evidence type="ECO:0000256" key="3">
    <source>
        <dbReference type="ARBA" id="ARBA00022801"/>
    </source>
</evidence>
<dbReference type="Pfam" id="PF12697">
    <property type="entry name" value="Abhydrolase_6"/>
    <property type="match status" value="1"/>
</dbReference>
<protein>
    <recommendedName>
        <fullName evidence="5">Protein phosphatase methylesterase 1</fullName>
        <shortName evidence="5">PME-1</shortName>
        <ecNumber evidence="5">3.1.1.-</ecNumber>
    </recommendedName>
</protein>
<dbReference type="Proteomes" id="UP001367676">
    <property type="component" value="Unassembled WGS sequence"/>
</dbReference>
<evidence type="ECO:0000313" key="10">
    <source>
        <dbReference type="Proteomes" id="UP001367676"/>
    </source>
</evidence>
<evidence type="ECO:0000256" key="2">
    <source>
        <dbReference type="ARBA" id="ARBA00022487"/>
    </source>
</evidence>
<evidence type="ECO:0000256" key="7">
    <source>
        <dbReference type="SAM" id="MobiDB-lite"/>
    </source>
</evidence>
<evidence type="ECO:0000256" key="5">
    <source>
        <dbReference type="PIRNR" id="PIRNR022950"/>
    </source>
</evidence>
<dbReference type="InterPro" id="IPR029058">
    <property type="entry name" value="AB_hydrolase_fold"/>
</dbReference>
<keyword evidence="2 5" id="KW-0719">Serine esterase</keyword>
<keyword evidence="3 5" id="KW-0378">Hydrolase</keyword>
<dbReference type="AlphaFoldDB" id="A0AAN9Y246"/>
<evidence type="ECO:0000313" key="9">
    <source>
        <dbReference type="EMBL" id="KAK7580213.1"/>
    </source>
</evidence>
<proteinExistence type="inferred from homology"/>
<feature type="compositionally biased region" description="Polar residues" evidence="7">
    <location>
        <begin position="1"/>
        <end position="25"/>
    </location>
</feature>
<evidence type="ECO:0000259" key="8">
    <source>
        <dbReference type="Pfam" id="PF12697"/>
    </source>
</evidence>
<dbReference type="PANTHER" id="PTHR14189:SF0">
    <property type="entry name" value="PROTEIN PHOSPHATASE METHYLESTERASE 1"/>
    <property type="match status" value="1"/>
</dbReference>
<dbReference type="GO" id="GO:0051723">
    <property type="term" value="F:protein methylesterase activity"/>
    <property type="evidence" value="ECO:0007669"/>
    <property type="project" value="UniProtKB-EC"/>
</dbReference>
<comment type="catalytic activity">
    <reaction evidence="4">
        <text>[phosphatase 2A protein]-C-terminal L-leucine methyl ester + H2O = [phosphatase 2A protein]-C-terminal L-leucine + methanol + H(+)</text>
        <dbReference type="Rhea" id="RHEA:48548"/>
        <dbReference type="Rhea" id="RHEA-COMP:12134"/>
        <dbReference type="Rhea" id="RHEA-COMP:12135"/>
        <dbReference type="ChEBI" id="CHEBI:15377"/>
        <dbReference type="ChEBI" id="CHEBI:15378"/>
        <dbReference type="ChEBI" id="CHEBI:17790"/>
        <dbReference type="ChEBI" id="CHEBI:90516"/>
        <dbReference type="ChEBI" id="CHEBI:90517"/>
        <dbReference type="EC" id="3.1.1.89"/>
    </reaction>
</comment>
<sequence length="382" mass="41902">MSSLHKQVLTSKFQPTNLLPPSGNRSHGARGRNKQKEDINPTTWDKYFADCFKVTVGANVFNVYSLGDKGPLLVLLHGGGYNGLTWALFAKEIHSMVECQILAIDMRGHGDTTTENDDDLSAATLAQDIGEILAAQFPEGVPPTILMGHSMGGAIAVHATYNYCVPSVLALIVIDVVEGTAVDALASMQSFLRSRPTSFKSVKDAVTWSLYNGQVKNIESAQVSVPGQIKNAETGVLAACEDLTALTDETSPDEVDSRRPAIVPETIQEEDEAEFKIPQSTTTQGKYLWRIDLCKTEKHWRGWFEGLSNIFLNCGAQKLLLLANIDRLDRDLTVGQMQGKFAMHILSKVGHAVHEDEPAQVAEIVANFIVRNKFSEAKDNFR</sequence>
<evidence type="ECO:0000256" key="6">
    <source>
        <dbReference type="PIRSR" id="PIRSR022950-1"/>
    </source>
</evidence>
<dbReference type="InterPro" id="IPR000073">
    <property type="entry name" value="AB_hydrolase_1"/>
</dbReference>
<accession>A0AAN9Y246</accession>